<dbReference type="AlphaFoldDB" id="A0A7Y4L9Q2"/>
<keyword evidence="5 8" id="KW-0812">Transmembrane</keyword>
<dbReference type="GO" id="GO:0022857">
    <property type="term" value="F:transmembrane transporter activity"/>
    <property type="evidence" value="ECO:0007669"/>
    <property type="project" value="InterPro"/>
</dbReference>
<evidence type="ECO:0000256" key="8">
    <source>
        <dbReference type="SAM" id="Phobius"/>
    </source>
</evidence>
<feature type="transmembrane region" description="Helical" evidence="8">
    <location>
        <begin position="57"/>
        <end position="77"/>
    </location>
</feature>
<dbReference type="Proteomes" id="UP000541421">
    <property type="component" value="Unassembled WGS sequence"/>
</dbReference>
<feature type="transmembrane region" description="Helical" evidence="8">
    <location>
        <begin position="115"/>
        <end position="134"/>
    </location>
</feature>
<keyword evidence="3" id="KW-0813">Transport</keyword>
<evidence type="ECO:0000313" key="9">
    <source>
        <dbReference type="EMBL" id="NOL49585.1"/>
    </source>
</evidence>
<protein>
    <submittedName>
        <fullName evidence="9">Iron ABC transporter permease</fullName>
    </submittedName>
</protein>
<comment type="caution">
    <text evidence="9">The sequence shown here is derived from an EMBL/GenBank/DDBJ whole genome shotgun (WGS) entry which is preliminary data.</text>
</comment>
<evidence type="ECO:0000313" key="10">
    <source>
        <dbReference type="Proteomes" id="UP000541421"/>
    </source>
</evidence>
<sequence length="327" mass="34818">MIQKSPVKGLLLLSLLCVICVMTGLLFGSKSLTVHDVWQYFFSTIENYQQLVIHHRVPRTLGALLCGAALGVTSTLVQGLTKNPLADTGLLGINAGASAAIVTLIFVPSLPISPFFAAFLGAVCVASFISVIGSSSRELNFARLILVGAALSACLYAYVQAVSQLSPNAFEQYKFWASGSFTGIRYEEIYQLSPYFVALIIMGGMLGKYVNIIALGNDLARSVGVNVFLIQIFIICTSAGLSALTVAWVGPIAFVGLGAVYLARWVVGADYRVLLWASMLTGASLLTLADTLARIVISPSELSTGIVTGFIGAPLLYLSILHKRKGR</sequence>
<comment type="similarity">
    <text evidence="2">Belongs to the binding-protein-dependent transport system permease family. FecCD subfamily.</text>
</comment>
<dbReference type="RefSeq" id="WP_171588570.1">
    <property type="nucleotide sequence ID" value="NZ_JABGBO010000005.1"/>
</dbReference>
<evidence type="ECO:0000256" key="2">
    <source>
        <dbReference type="ARBA" id="ARBA00007935"/>
    </source>
</evidence>
<dbReference type="PANTHER" id="PTHR30472:SF1">
    <property type="entry name" value="FE(3+) DICITRATE TRANSPORT SYSTEM PERMEASE PROTEIN FECC-RELATED"/>
    <property type="match status" value="1"/>
</dbReference>
<feature type="transmembrane region" description="Helical" evidence="8">
    <location>
        <begin position="274"/>
        <end position="296"/>
    </location>
</feature>
<name>A0A7Y4L9Q2_9BURK</name>
<accession>A0A7Y4L9Q2</accession>
<proteinExistence type="inferred from homology"/>
<evidence type="ECO:0000256" key="6">
    <source>
        <dbReference type="ARBA" id="ARBA00022989"/>
    </source>
</evidence>
<organism evidence="9 10">
    <name type="scientific">Pelistega europaea</name>
    <dbReference type="NCBI Taxonomy" id="106147"/>
    <lineage>
        <taxon>Bacteria</taxon>
        <taxon>Pseudomonadati</taxon>
        <taxon>Pseudomonadota</taxon>
        <taxon>Betaproteobacteria</taxon>
        <taxon>Burkholderiales</taxon>
        <taxon>Alcaligenaceae</taxon>
        <taxon>Pelistega</taxon>
    </lineage>
</organism>
<dbReference type="InterPro" id="IPR000522">
    <property type="entry name" value="ABC_transptr_permease_BtuC"/>
</dbReference>
<feature type="transmembrane region" description="Helical" evidence="8">
    <location>
        <begin position="195"/>
        <end position="216"/>
    </location>
</feature>
<feature type="transmembrane region" description="Helical" evidence="8">
    <location>
        <begin position="89"/>
        <end position="109"/>
    </location>
</feature>
<evidence type="ECO:0000256" key="7">
    <source>
        <dbReference type="ARBA" id="ARBA00023136"/>
    </source>
</evidence>
<dbReference type="InterPro" id="IPR037294">
    <property type="entry name" value="ABC_BtuC-like"/>
</dbReference>
<evidence type="ECO:0000256" key="1">
    <source>
        <dbReference type="ARBA" id="ARBA00004651"/>
    </source>
</evidence>
<dbReference type="Pfam" id="PF01032">
    <property type="entry name" value="FecCD"/>
    <property type="match status" value="1"/>
</dbReference>
<dbReference type="Gene3D" id="1.10.3470.10">
    <property type="entry name" value="ABC transporter involved in vitamin B12 uptake, BtuC"/>
    <property type="match status" value="1"/>
</dbReference>
<evidence type="ECO:0000256" key="5">
    <source>
        <dbReference type="ARBA" id="ARBA00022692"/>
    </source>
</evidence>
<comment type="subcellular location">
    <subcellularLocation>
        <location evidence="1">Cell membrane</location>
        <topology evidence="1">Multi-pass membrane protein</topology>
    </subcellularLocation>
</comment>
<dbReference type="SUPFAM" id="SSF81345">
    <property type="entry name" value="ABC transporter involved in vitamin B12 uptake, BtuC"/>
    <property type="match status" value="1"/>
</dbReference>
<gene>
    <name evidence="9" type="ORF">HKX40_05490</name>
</gene>
<dbReference type="CDD" id="cd06550">
    <property type="entry name" value="TM_ABC_iron-siderophores_like"/>
    <property type="match status" value="1"/>
</dbReference>
<dbReference type="EMBL" id="JABGBO010000005">
    <property type="protein sequence ID" value="NOL49585.1"/>
    <property type="molecule type" value="Genomic_DNA"/>
</dbReference>
<dbReference type="GO" id="GO:0005886">
    <property type="term" value="C:plasma membrane"/>
    <property type="evidence" value="ECO:0007669"/>
    <property type="project" value="UniProtKB-SubCell"/>
</dbReference>
<feature type="transmembrane region" description="Helical" evidence="8">
    <location>
        <begin position="247"/>
        <end position="267"/>
    </location>
</feature>
<keyword evidence="7 8" id="KW-0472">Membrane</keyword>
<evidence type="ECO:0000256" key="3">
    <source>
        <dbReference type="ARBA" id="ARBA00022448"/>
    </source>
</evidence>
<keyword evidence="6 8" id="KW-1133">Transmembrane helix</keyword>
<keyword evidence="10" id="KW-1185">Reference proteome</keyword>
<feature type="transmembrane region" description="Helical" evidence="8">
    <location>
        <begin position="302"/>
        <end position="321"/>
    </location>
</feature>
<reference evidence="9 10" key="1">
    <citation type="submission" date="2020-05" db="EMBL/GenBank/DDBJ databases">
        <authorList>
            <person name="Niu N."/>
        </authorList>
    </citation>
    <scope>NUCLEOTIDE SEQUENCE [LARGE SCALE GENOMIC DNA]</scope>
    <source>
        <strain evidence="9 10">LMG10982</strain>
    </source>
</reference>
<evidence type="ECO:0000256" key="4">
    <source>
        <dbReference type="ARBA" id="ARBA00022475"/>
    </source>
</evidence>
<dbReference type="GO" id="GO:0033214">
    <property type="term" value="P:siderophore-iron import into cell"/>
    <property type="evidence" value="ECO:0007669"/>
    <property type="project" value="TreeGrafter"/>
</dbReference>
<feature type="transmembrane region" description="Helical" evidence="8">
    <location>
        <begin position="141"/>
        <end position="159"/>
    </location>
</feature>
<feature type="transmembrane region" description="Helical" evidence="8">
    <location>
        <begin position="223"/>
        <end position="241"/>
    </location>
</feature>
<dbReference type="PANTHER" id="PTHR30472">
    <property type="entry name" value="FERRIC ENTEROBACTIN TRANSPORT SYSTEM PERMEASE PROTEIN"/>
    <property type="match status" value="1"/>
</dbReference>
<keyword evidence="4" id="KW-1003">Cell membrane</keyword>